<keyword evidence="2" id="KW-0143">Chaperone</keyword>
<dbReference type="InterPro" id="IPR009053">
    <property type="entry name" value="Prefoldin"/>
</dbReference>
<gene>
    <name evidence="4" type="ORF">HG537_0F03610</name>
</gene>
<dbReference type="EMBL" id="CP059272">
    <property type="protein sequence ID" value="QLQ81600.1"/>
    <property type="molecule type" value="Genomic_DNA"/>
</dbReference>
<protein>
    <recommendedName>
        <fullName evidence="6">Prefoldin subunit 2</fullName>
    </recommendedName>
</protein>
<accession>A0A7H9HW40</accession>
<evidence type="ECO:0000313" key="5">
    <source>
        <dbReference type="Proteomes" id="UP000510647"/>
    </source>
</evidence>
<name>A0A7H9HW40_9SACH</name>
<dbReference type="InterPro" id="IPR027235">
    <property type="entry name" value="PFD2"/>
</dbReference>
<dbReference type="PANTHER" id="PTHR13303">
    <property type="entry name" value="PREFOLDIN SUBUNIT 2"/>
    <property type="match status" value="1"/>
</dbReference>
<sequence length="111" mass="12946">MEQRSNVFQLKYNEYKQTLEELQGKIIELGHDKDEHDIVLDTLSESDPERTCYRMVGGALVQSDVKTTLPILNTKRDKITETISRLKAELISVAQEFEKWKKDNKIHVVKQ</sequence>
<keyword evidence="5" id="KW-1185">Reference proteome</keyword>
<dbReference type="Gene3D" id="1.10.287.370">
    <property type="match status" value="1"/>
</dbReference>
<evidence type="ECO:0000256" key="2">
    <source>
        <dbReference type="ARBA" id="ARBA00023186"/>
    </source>
</evidence>
<evidence type="ECO:0000256" key="3">
    <source>
        <dbReference type="SAM" id="Coils"/>
    </source>
</evidence>
<dbReference type="Proteomes" id="UP000510647">
    <property type="component" value="Chromosome 6"/>
</dbReference>
<evidence type="ECO:0000256" key="1">
    <source>
        <dbReference type="ARBA" id="ARBA00008045"/>
    </source>
</evidence>
<keyword evidence="3" id="KW-0175">Coiled coil</keyword>
<evidence type="ECO:0008006" key="6">
    <source>
        <dbReference type="Google" id="ProtNLM"/>
    </source>
</evidence>
<dbReference type="GO" id="GO:0051082">
    <property type="term" value="F:unfolded protein binding"/>
    <property type="evidence" value="ECO:0007669"/>
    <property type="project" value="InterPro"/>
</dbReference>
<dbReference type="Pfam" id="PF01920">
    <property type="entry name" value="Prefoldin_2"/>
    <property type="match status" value="1"/>
</dbReference>
<dbReference type="GO" id="GO:0006457">
    <property type="term" value="P:protein folding"/>
    <property type="evidence" value="ECO:0007669"/>
    <property type="project" value="InterPro"/>
</dbReference>
<dbReference type="OrthoDB" id="29646at2759"/>
<organism evidence="4 5">
    <name type="scientific">Torulaspora globosa</name>
    <dbReference type="NCBI Taxonomy" id="48254"/>
    <lineage>
        <taxon>Eukaryota</taxon>
        <taxon>Fungi</taxon>
        <taxon>Dikarya</taxon>
        <taxon>Ascomycota</taxon>
        <taxon>Saccharomycotina</taxon>
        <taxon>Saccharomycetes</taxon>
        <taxon>Saccharomycetales</taxon>
        <taxon>Saccharomycetaceae</taxon>
        <taxon>Torulaspora</taxon>
    </lineage>
</organism>
<dbReference type="SUPFAM" id="SSF46579">
    <property type="entry name" value="Prefoldin"/>
    <property type="match status" value="1"/>
</dbReference>
<dbReference type="InterPro" id="IPR002777">
    <property type="entry name" value="PFD_beta-like"/>
</dbReference>
<proteinExistence type="inferred from homology"/>
<dbReference type="GO" id="GO:0016272">
    <property type="term" value="C:prefoldin complex"/>
    <property type="evidence" value="ECO:0007669"/>
    <property type="project" value="InterPro"/>
</dbReference>
<evidence type="ECO:0000313" key="4">
    <source>
        <dbReference type="EMBL" id="QLQ81600.1"/>
    </source>
</evidence>
<dbReference type="CDD" id="cd23163">
    <property type="entry name" value="Prefoldin_2"/>
    <property type="match status" value="1"/>
</dbReference>
<feature type="coiled-coil region" evidence="3">
    <location>
        <begin position="5"/>
        <end position="32"/>
    </location>
</feature>
<comment type="similarity">
    <text evidence="1">Belongs to the prefoldin subunit beta family.</text>
</comment>
<reference evidence="4 5" key="1">
    <citation type="submission" date="2020-06" db="EMBL/GenBank/DDBJ databases">
        <title>The yeast mating-type switching endonuclease HO is a domesticated member of an unorthodox homing genetic element family.</title>
        <authorList>
            <person name="Coughlan A.Y."/>
            <person name="Lombardi L."/>
            <person name="Braun-Galleani S."/>
            <person name="Martos A.R."/>
            <person name="Galeote V."/>
            <person name="Bigey F."/>
            <person name="Dequin S."/>
            <person name="Byrne K.P."/>
            <person name="Wolfe K.H."/>
        </authorList>
    </citation>
    <scope>NUCLEOTIDE SEQUENCE [LARGE SCALE GENOMIC DNA]</scope>
    <source>
        <strain evidence="4 5">CBS2947</strain>
    </source>
</reference>
<dbReference type="AlphaFoldDB" id="A0A7H9HW40"/>